<sequence>MDTLPAWLRTEIETVPAYEAFAGVDELHAGLRRIADRHPGVASLRRCGSSRQGNPLWCLSIGSSAENAPEALAFGLPHPNEPIGGLTALHLAERLCEDRELRERLGHTWRIVDCVDPDGLRLNEGWLRGPFTRSHYARHFYRPAGRDQVEWTFPVNHGDAYFDEPIPETQALMRLIDAHRPALVASLHNSELGGAYYWLSRAEPPLHPILQGIPEHLGIPLDRGEPEAPDLELLGDAIYEATPLATVYERTMARQQPWIFEGGSTTWYAERWGALILVSELPYWLDARAGDTSPAGTTYAEALAGNAVALADLGELLTRTLAAVESCLIAPTSPYWRAARFYATVVEGAAQERLARSKEPASQRPASVAEANSLELNFHEWRLRYGGILLRALQGEAAVGNVRAAVRFALAEVEQRYGGWLEEDARVAELDPIEIRRLVGVQYGATIAAAAHLAGRLQL</sequence>
<protein>
    <recommendedName>
        <fullName evidence="1">Peptidase M14 domain-containing protein</fullName>
    </recommendedName>
</protein>
<evidence type="ECO:0000313" key="3">
    <source>
        <dbReference type="Proteomes" id="UP000598996"/>
    </source>
</evidence>
<evidence type="ECO:0000259" key="1">
    <source>
        <dbReference type="Pfam" id="PF00246"/>
    </source>
</evidence>
<dbReference type="Pfam" id="PF00246">
    <property type="entry name" value="Peptidase_M14"/>
    <property type="match status" value="1"/>
</dbReference>
<keyword evidence="3" id="KW-1185">Reference proteome</keyword>
<dbReference type="RefSeq" id="WP_202993776.1">
    <property type="nucleotide sequence ID" value="NZ_JAENHO010000006.1"/>
</dbReference>
<dbReference type="SUPFAM" id="SSF53187">
    <property type="entry name" value="Zn-dependent exopeptidases"/>
    <property type="match status" value="1"/>
</dbReference>
<dbReference type="Gene3D" id="3.40.630.10">
    <property type="entry name" value="Zn peptidases"/>
    <property type="match status" value="1"/>
</dbReference>
<gene>
    <name evidence="2" type="ORF">JKJ07_23110</name>
</gene>
<organism evidence="2 3">
    <name type="scientific">Paractinoplanes lichenicola</name>
    <dbReference type="NCBI Taxonomy" id="2802976"/>
    <lineage>
        <taxon>Bacteria</taxon>
        <taxon>Bacillati</taxon>
        <taxon>Actinomycetota</taxon>
        <taxon>Actinomycetes</taxon>
        <taxon>Micromonosporales</taxon>
        <taxon>Micromonosporaceae</taxon>
        <taxon>Paractinoplanes</taxon>
    </lineage>
</organism>
<name>A0ABS1VSP5_9ACTN</name>
<dbReference type="EMBL" id="JAENHO010000006">
    <property type="protein sequence ID" value="MBL7257191.1"/>
    <property type="molecule type" value="Genomic_DNA"/>
</dbReference>
<evidence type="ECO:0000313" key="2">
    <source>
        <dbReference type="EMBL" id="MBL7257191.1"/>
    </source>
</evidence>
<reference evidence="2 3" key="1">
    <citation type="submission" date="2021-01" db="EMBL/GenBank/DDBJ databases">
        <title>Actinoplanes sp. nov. LDG1-01 isolated from lichen.</title>
        <authorList>
            <person name="Saeng-In P."/>
            <person name="Phongsopitanun W."/>
            <person name="Kanchanasin P."/>
            <person name="Yuki M."/>
            <person name="Kudo T."/>
            <person name="Ohkuma M."/>
            <person name="Tanasupawat S."/>
        </authorList>
    </citation>
    <scope>NUCLEOTIDE SEQUENCE [LARGE SCALE GENOMIC DNA]</scope>
    <source>
        <strain evidence="2 3">LDG1-01</strain>
    </source>
</reference>
<dbReference type="Proteomes" id="UP000598996">
    <property type="component" value="Unassembled WGS sequence"/>
</dbReference>
<dbReference type="InterPro" id="IPR000834">
    <property type="entry name" value="Peptidase_M14"/>
</dbReference>
<proteinExistence type="predicted"/>
<feature type="domain" description="Peptidase M14" evidence="1">
    <location>
        <begin position="29"/>
        <end position="202"/>
    </location>
</feature>
<comment type="caution">
    <text evidence="2">The sequence shown here is derived from an EMBL/GenBank/DDBJ whole genome shotgun (WGS) entry which is preliminary data.</text>
</comment>
<accession>A0ABS1VSP5</accession>